<evidence type="ECO:0000313" key="2">
    <source>
        <dbReference type="EMBL" id="KAH0872624.1"/>
    </source>
</evidence>
<reference evidence="2 3" key="1">
    <citation type="submission" date="2021-05" db="EMBL/GenBank/DDBJ databases">
        <title>Genome Assembly of Synthetic Allotetraploid Brassica napus Reveals Homoeologous Exchanges between Subgenomes.</title>
        <authorList>
            <person name="Davis J.T."/>
        </authorList>
    </citation>
    <scope>NUCLEOTIDE SEQUENCE [LARGE SCALE GENOMIC DNA]</scope>
    <source>
        <strain evidence="3">cv. Da-Ae</strain>
        <tissue evidence="2">Seedling</tissue>
    </source>
</reference>
<gene>
    <name evidence="2" type="ORF">HID58_069986</name>
</gene>
<keyword evidence="3" id="KW-1185">Reference proteome</keyword>
<protein>
    <submittedName>
        <fullName evidence="2">Uncharacterized protein</fullName>
    </submittedName>
</protein>
<feature type="transmembrane region" description="Helical" evidence="1">
    <location>
        <begin position="69"/>
        <end position="87"/>
    </location>
</feature>
<keyword evidence="1" id="KW-0812">Transmembrane</keyword>
<accession>A0ABQ7YXG1</accession>
<comment type="caution">
    <text evidence="2">The sequence shown here is derived from an EMBL/GenBank/DDBJ whole genome shotgun (WGS) entry which is preliminary data.</text>
</comment>
<feature type="transmembrane region" description="Helical" evidence="1">
    <location>
        <begin position="39"/>
        <end position="57"/>
    </location>
</feature>
<evidence type="ECO:0000256" key="1">
    <source>
        <dbReference type="SAM" id="Phobius"/>
    </source>
</evidence>
<organism evidence="2 3">
    <name type="scientific">Brassica napus</name>
    <name type="common">Rape</name>
    <dbReference type="NCBI Taxonomy" id="3708"/>
    <lineage>
        <taxon>Eukaryota</taxon>
        <taxon>Viridiplantae</taxon>
        <taxon>Streptophyta</taxon>
        <taxon>Embryophyta</taxon>
        <taxon>Tracheophyta</taxon>
        <taxon>Spermatophyta</taxon>
        <taxon>Magnoliopsida</taxon>
        <taxon>eudicotyledons</taxon>
        <taxon>Gunneridae</taxon>
        <taxon>Pentapetalae</taxon>
        <taxon>rosids</taxon>
        <taxon>malvids</taxon>
        <taxon>Brassicales</taxon>
        <taxon>Brassicaceae</taxon>
        <taxon>Brassiceae</taxon>
        <taxon>Brassica</taxon>
    </lineage>
</organism>
<keyword evidence="1" id="KW-0472">Membrane</keyword>
<evidence type="ECO:0000313" key="3">
    <source>
        <dbReference type="Proteomes" id="UP000824890"/>
    </source>
</evidence>
<name>A0ABQ7YXG1_BRANA</name>
<dbReference type="EMBL" id="JAGKQM010000016">
    <property type="protein sequence ID" value="KAH0872624.1"/>
    <property type="molecule type" value="Genomic_DNA"/>
</dbReference>
<dbReference type="Proteomes" id="UP000824890">
    <property type="component" value="Unassembled WGS sequence"/>
</dbReference>
<keyword evidence="1" id="KW-1133">Transmembrane helix</keyword>
<proteinExistence type="predicted"/>
<sequence>MVHYHRIQNMIKPLLAHKSSTLIRDGFKKANLGSLLSDLFVYPWWFLQIHTLLWLRISSQFQGSSKRCMITFVAKLLAAFYAFVAAACSGSSSPSVASDSRGVISPISTREVNEI</sequence>